<protein>
    <submittedName>
        <fullName evidence="2">Uncharacterized protein</fullName>
    </submittedName>
</protein>
<gene>
    <name evidence="2" type="ORF">LHA35_15140</name>
</gene>
<proteinExistence type="predicted"/>
<dbReference type="AlphaFoldDB" id="A0A9X1IE70"/>
<keyword evidence="1" id="KW-0812">Transmembrane</keyword>
<dbReference type="Proteomes" id="UP001139311">
    <property type="component" value="Unassembled WGS sequence"/>
</dbReference>
<keyword evidence="1" id="KW-0472">Membrane</keyword>
<evidence type="ECO:0000313" key="2">
    <source>
        <dbReference type="EMBL" id="MCB4823069.1"/>
    </source>
</evidence>
<comment type="caution">
    <text evidence="2">The sequence shown here is derived from an EMBL/GenBank/DDBJ whole genome shotgun (WGS) entry which is preliminary data.</text>
</comment>
<keyword evidence="1" id="KW-1133">Transmembrane helix</keyword>
<sequence>MAAVEPPRAAGETAASRGGVAVAMDGGAWLRALRVYLPAILVGNLAWEAAHLPLYTLWRTGTAGERIFAVLHCTGGDLLIALSALAVALLVAGDGAWPAVGHRRVAGLAVAGGVAYTAFSEWLNVEVRRSWAYAEAMPLLVLPGGFELGLSPVLQWLVVPTAALWLARRRALRPRGGGETPAPRPIR</sequence>
<accession>A0A9X1IE70</accession>
<name>A0A9X1IE70_9PROT</name>
<organism evidence="2 3">
    <name type="scientific">Roseicella aerolata</name>
    <dbReference type="NCBI Taxonomy" id="2883479"/>
    <lineage>
        <taxon>Bacteria</taxon>
        <taxon>Pseudomonadati</taxon>
        <taxon>Pseudomonadota</taxon>
        <taxon>Alphaproteobacteria</taxon>
        <taxon>Acetobacterales</taxon>
        <taxon>Roseomonadaceae</taxon>
        <taxon>Roseicella</taxon>
    </lineage>
</organism>
<dbReference type="RefSeq" id="WP_226609296.1">
    <property type="nucleotide sequence ID" value="NZ_JAJAQI010000022.1"/>
</dbReference>
<evidence type="ECO:0000313" key="3">
    <source>
        <dbReference type="Proteomes" id="UP001139311"/>
    </source>
</evidence>
<evidence type="ECO:0000256" key="1">
    <source>
        <dbReference type="SAM" id="Phobius"/>
    </source>
</evidence>
<dbReference type="EMBL" id="JAJAQI010000022">
    <property type="protein sequence ID" value="MCB4823069.1"/>
    <property type="molecule type" value="Genomic_DNA"/>
</dbReference>
<feature type="transmembrane region" description="Helical" evidence="1">
    <location>
        <begin position="67"/>
        <end position="93"/>
    </location>
</feature>
<feature type="transmembrane region" description="Helical" evidence="1">
    <location>
        <begin position="105"/>
        <end position="125"/>
    </location>
</feature>
<keyword evidence="3" id="KW-1185">Reference proteome</keyword>
<reference evidence="2" key="1">
    <citation type="submission" date="2021-10" db="EMBL/GenBank/DDBJ databases">
        <title>Roseicella aerolatum sp. nov., isolated from aerosols of e-waste dismantling site.</title>
        <authorList>
            <person name="Qin T."/>
        </authorList>
    </citation>
    <scope>NUCLEOTIDE SEQUENCE</scope>
    <source>
        <strain evidence="2">GB24</strain>
    </source>
</reference>